<proteinExistence type="predicted"/>
<evidence type="ECO:0000313" key="1">
    <source>
        <dbReference type="EMBL" id="EFI97301.1"/>
    </source>
</evidence>
<dbReference type="SUPFAM" id="SSF52047">
    <property type="entry name" value="RNI-like"/>
    <property type="match status" value="1"/>
</dbReference>
<dbReference type="InterPro" id="IPR032675">
    <property type="entry name" value="LRR_dom_sf"/>
</dbReference>
<dbReference type="EMBL" id="GL377306">
    <property type="protein sequence ID" value="EFI97301.1"/>
    <property type="molecule type" value="Genomic_DNA"/>
</dbReference>
<dbReference type="RefSeq" id="XP_003032204.1">
    <property type="nucleotide sequence ID" value="XM_003032158.1"/>
</dbReference>
<dbReference type="AlphaFoldDB" id="D8Q4U9"/>
<evidence type="ECO:0000313" key="2">
    <source>
        <dbReference type="Proteomes" id="UP000007431"/>
    </source>
</evidence>
<accession>D8Q4U9</accession>
<evidence type="ECO:0008006" key="3">
    <source>
        <dbReference type="Google" id="ProtNLM"/>
    </source>
</evidence>
<dbReference type="VEuPathDB" id="FungiDB:SCHCODRAFT_02502679"/>
<name>D8Q4U9_SCHCM</name>
<dbReference type="GeneID" id="9596290"/>
<feature type="non-terminal residue" evidence="1">
    <location>
        <position position="401"/>
    </location>
</feature>
<dbReference type="KEGG" id="scm:SCHCO_02502679"/>
<dbReference type="InParanoid" id="D8Q4U9"/>
<dbReference type="OrthoDB" id="2017693at2759"/>
<gene>
    <name evidence="1" type="ORF">SCHCODRAFT_109004</name>
</gene>
<organism evidence="2">
    <name type="scientific">Schizophyllum commune (strain H4-8 / FGSC 9210)</name>
    <name type="common">Split gill fungus</name>
    <dbReference type="NCBI Taxonomy" id="578458"/>
    <lineage>
        <taxon>Eukaryota</taxon>
        <taxon>Fungi</taxon>
        <taxon>Dikarya</taxon>
        <taxon>Basidiomycota</taxon>
        <taxon>Agaricomycotina</taxon>
        <taxon>Agaricomycetes</taxon>
        <taxon>Agaricomycetidae</taxon>
        <taxon>Agaricales</taxon>
        <taxon>Schizophyllaceae</taxon>
        <taxon>Schizophyllum</taxon>
    </lineage>
</organism>
<reference evidence="1 2" key="1">
    <citation type="journal article" date="2010" name="Nat. Biotechnol.">
        <title>Genome sequence of the model mushroom Schizophyllum commune.</title>
        <authorList>
            <person name="Ohm R.A."/>
            <person name="de Jong J.F."/>
            <person name="Lugones L.G."/>
            <person name="Aerts A."/>
            <person name="Kothe E."/>
            <person name="Stajich J.E."/>
            <person name="de Vries R.P."/>
            <person name="Record E."/>
            <person name="Levasseur A."/>
            <person name="Baker S.E."/>
            <person name="Bartholomew K.A."/>
            <person name="Coutinho P.M."/>
            <person name="Erdmann S."/>
            <person name="Fowler T.J."/>
            <person name="Gathman A.C."/>
            <person name="Lombard V."/>
            <person name="Henrissat B."/>
            <person name="Knabe N."/>
            <person name="Kuees U."/>
            <person name="Lilly W.W."/>
            <person name="Lindquist E."/>
            <person name="Lucas S."/>
            <person name="Magnuson J.K."/>
            <person name="Piumi F."/>
            <person name="Raudaskoski M."/>
            <person name="Salamov A."/>
            <person name="Schmutz J."/>
            <person name="Schwarze F.W.M.R."/>
            <person name="vanKuyk P.A."/>
            <person name="Horton J.S."/>
            <person name="Grigoriev I.V."/>
            <person name="Woesten H.A.B."/>
        </authorList>
    </citation>
    <scope>NUCLEOTIDE SEQUENCE [LARGE SCALE GENOMIC DNA]</scope>
    <source>
        <strain evidence="2">H4-8 / FGSC 9210</strain>
    </source>
</reference>
<dbReference type="HOGENOM" id="CLU_687273_0_0_1"/>
<dbReference type="Proteomes" id="UP000007431">
    <property type="component" value="Unassembled WGS sequence"/>
</dbReference>
<sequence length="401" mass="44602">MDPSSILPYDTFSAICIEFAFDILQSERRAFTIWKSLTGVSRAWRSIARHTPELWTVLSPVRHRRLSPTIHFAEQSVLARNRPLHVIWLDVPHAFEDSAPAIAALAERLHHLQYTSTMGALSRQSLGTLPHVTTVDISMWEPASMDALRALRDTPALQSLTLTLVSEPDMWDRTVNPVSFFVPKVPHLTCLILHATAQLVFHAQTCIDLLSACKETLLCVAITGDIFWPLGMSPSAQITLELGALQVLTLSHTAARLMYAIRTPNLQDIEVRQVDWPTLGSGALATCLGSDSNALTYLHFTHVGAVASATVHDALAVLEPCTSVETLVLDFSEALPSKVRFGRLIMHALRDVNVLPSLKDLYVWLGSRWRYEDIDLLHELQRKIAPPNTRNVAIHSDEHCG</sequence>
<keyword evidence="2" id="KW-1185">Reference proteome</keyword>
<protein>
    <recommendedName>
        <fullName evidence="3">F-box domain-containing protein</fullName>
    </recommendedName>
</protein>
<dbReference type="Gene3D" id="3.80.10.10">
    <property type="entry name" value="Ribonuclease Inhibitor"/>
    <property type="match status" value="1"/>
</dbReference>